<feature type="transmembrane region" description="Helical" evidence="10">
    <location>
        <begin position="86"/>
        <end position="108"/>
    </location>
</feature>
<feature type="transmembrane region" description="Helical" evidence="10">
    <location>
        <begin position="153"/>
        <end position="172"/>
    </location>
</feature>
<keyword evidence="3 10" id="KW-0716">Sensory transduction</keyword>
<name>A0A821WPL1_9NEOP</name>
<evidence type="ECO:0000256" key="3">
    <source>
        <dbReference type="ARBA" id="ARBA00022606"/>
    </source>
</evidence>
<protein>
    <recommendedName>
        <fullName evidence="10">Odorant receptor</fullName>
    </recommendedName>
</protein>
<evidence type="ECO:0000256" key="9">
    <source>
        <dbReference type="ARBA" id="ARBA00023224"/>
    </source>
</evidence>
<dbReference type="AlphaFoldDB" id="A0A821WPL1"/>
<dbReference type="Proteomes" id="UP000663880">
    <property type="component" value="Unassembled WGS sequence"/>
</dbReference>
<keyword evidence="8 10" id="KW-0675">Receptor</keyword>
<feature type="transmembrane region" description="Helical" evidence="10">
    <location>
        <begin position="295"/>
        <end position="314"/>
    </location>
</feature>
<evidence type="ECO:0000256" key="2">
    <source>
        <dbReference type="ARBA" id="ARBA00022475"/>
    </source>
</evidence>
<dbReference type="EMBL" id="CAJOBZ010000062">
    <property type="protein sequence ID" value="CAF4928426.1"/>
    <property type="molecule type" value="Genomic_DNA"/>
</dbReference>
<keyword evidence="9 10" id="KW-0807">Transducer</keyword>
<evidence type="ECO:0000313" key="12">
    <source>
        <dbReference type="Proteomes" id="UP000663880"/>
    </source>
</evidence>
<keyword evidence="5 10" id="KW-0552">Olfaction</keyword>
<dbReference type="GO" id="GO:0005549">
    <property type="term" value="F:odorant binding"/>
    <property type="evidence" value="ECO:0007669"/>
    <property type="project" value="InterPro"/>
</dbReference>
<dbReference type="GO" id="GO:0007165">
    <property type="term" value="P:signal transduction"/>
    <property type="evidence" value="ECO:0007669"/>
    <property type="project" value="UniProtKB-KW"/>
</dbReference>
<dbReference type="GO" id="GO:0004984">
    <property type="term" value="F:olfactory receptor activity"/>
    <property type="evidence" value="ECO:0007669"/>
    <property type="project" value="InterPro"/>
</dbReference>
<proteinExistence type="inferred from homology"/>
<comment type="caution">
    <text evidence="10">Lacks conserved residue(s) required for the propagation of feature annotation.</text>
</comment>
<dbReference type="PANTHER" id="PTHR21137">
    <property type="entry name" value="ODORANT RECEPTOR"/>
    <property type="match status" value="1"/>
</dbReference>
<keyword evidence="6 10" id="KW-1133">Transmembrane helix</keyword>
<comment type="similarity">
    <text evidence="10">Belongs to the insect chemoreceptor superfamily. Heteromeric odorant receptor channel (TC 1.A.69) family.</text>
</comment>
<comment type="subcellular location">
    <subcellularLocation>
        <location evidence="1 10">Cell membrane</location>
        <topology evidence="1 10">Multi-pass membrane protein</topology>
    </subcellularLocation>
</comment>
<dbReference type="PANTHER" id="PTHR21137:SF35">
    <property type="entry name" value="ODORANT RECEPTOR 19A-RELATED"/>
    <property type="match status" value="1"/>
</dbReference>
<gene>
    <name evidence="11" type="ORF">PMACD_LOCUS13636</name>
</gene>
<dbReference type="GO" id="GO:0005886">
    <property type="term" value="C:plasma membrane"/>
    <property type="evidence" value="ECO:0007669"/>
    <property type="project" value="UniProtKB-SubCell"/>
</dbReference>
<evidence type="ECO:0000256" key="1">
    <source>
        <dbReference type="ARBA" id="ARBA00004651"/>
    </source>
</evidence>
<comment type="caution">
    <text evidence="11">The sequence shown here is derived from an EMBL/GenBank/DDBJ whole genome shotgun (WGS) entry which is preliminary data.</text>
</comment>
<feature type="transmembrane region" description="Helical" evidence="10">
    <location>
        <begin position="378"/>
        <end position="402"/>
    </location>
</feature>
<dbReference type="Pfam" id="PF02949">
    <property type="entry name" value="7tm_6"/>
    <property type="match status" value="1"/>
</dbReference>
<keyword evidence="4 10" id="KW-0812">Transmembrane</keyword>
<keyword evidence="7 10" id="KW-0472">Membrane</keyword>
<organism evidence="11 12">
    <name type="scientific">Pieris macdunnoughi</name>
    <dbReference type="NCBI Taxonomy" id="345717"/>
    <lineage>
        <taxon>Eukaryota</taxon>
        <taxon>Metazoa</taxon>
        <taxon>Ecdysozoa</taxon>
        <taxon>Arthropoda</taxon>
        <taxon>Hexapoda</taxon>
        <taxon>Insecta</taxon>
        <taxon>Pterygota</taxon>
        <taxon>Neoptera</taxon>
        <taxon>Endopterygota</taxon>
        <taxon>Lepidoptera</taxon>
        <taxon>Glossata</taxon>
        <taxon>Ditrysia</taxon>
        <taxon>Papilionoidea</taxon>
        <taxon>Pieridae</taxon>
        <taxon>Pierinae</taxon>
        <taxon>Pieris</taxon>
    </lineage>
</organism>
<dbReference type="InterPro" id="IPR004117">
    <property type="entry name" value="7tm6_olfct_rcpt"/>
</dbReference>
<accession>A0A821WPL1</accession>
<dbReference type="OrthoDB" id="7550533at2759"/>
<reference evidence="11" key="1">
    <citation type="submission" date="2021-02" db="EMBL/GenBank/DDBJ databases">
        <authorList>
            <person name="Steward A R."/>
        </authorList>
    </citation>
    <scope>NUCLEOTIDE SEQUENCE</scope>
</reference>
<sequence length="411" mass="46970">MNSGVFKRVLRHFLSYSINKCDLNTMVGNVNFFLRALTVNIDKRNTKPISVIFYILTIIGLICYYYVYVVSVVWYVFVHYPATGDFIGTIIMFSIGAFTETCPIKLLFMIIHRKLIAKVVERYLRCDAQIDPGSRLHQNIQSHLRTVKKRGTTIWLTLVIIAEIHCFTPFFLPGRHFPDDNYILYGLEPMIESPNYEIATVIITITISSATYYVANCTAFMVMLLGYTEAQILSLSEELLNVWNDAEKETEHIDIESRSSALNSFISERLTFIIKLHNENITLLKRIEGVLRVSMALEFLFLMAGLIAALLGGIKHTYLEIPFAFAQIFMNCYLGQKIINASETFESAVYDCKWELFDKTNMRTVLIVLQNSQKTLNLSAGGVAILSFQCLMSVIQSSYSFYTTLQSTLKY</sequence>
<evidence type="ECO:0000256" key="10">
    <source>
        <dbReference type="RuleBase" id="RU351113"/>
    </source>
</evidence>
<feature type="transmembrane region" description="Helical" evidence="10">
    <location>
        <begin position="51"/>
        <end position="74"/>
    </location>
</feature>
<evidence type="ECO:0000256" key="6">
    <source>
        <dbReference type="ARBA" id="ARBA00022989"/>
    </source>
</evidence>
<evidence type="ECO:0000313" key="11">
    <source>
        <dbReference type="EMBL" id="CAF4928426.1"/>
    </source>
</evidence>
<evidence type="ECO:0000256" key="8">
    <source>
        <dbReference type="ARBA" id="ARBA00023170"/>
    </source>
</evidence>
<evidence type="ECO:0000256" key="4">
    <source>
        <dbReference type="ARBA" id="ARBA00022692"/>
    </source>
</evidence>
<evidence type="ECO:0000256" key="5">
    <source>
        <dbReference type="ARBA" id="ARBA00022725"/>
    </source>
</evidence>
<keyword evidence="2" id="KW-1003">Cell membrane</keyword>
<feature type="transmembrane region" description="Helical" evidence="10">
    <location>
        <begin position="198"/>
        <end position="225"/>
    </location>
</feature>
<evidence type="ECO:0000256" key="7">
    <source>
        <dbReference type="ARBA" id="ARBA00023136"/>
    </source>
</evidence>
<keyword evidence="12" id="KW-1185">Reference proteome</keyword>